<accession>A0A2W1N404</accession>
<dbReference type="InterPro" id="IPR012312">
    <property type="entry name" value="Hemerythrin-like"/>
</dbReference>
<dbReference type="AlphaFoldDB" id="A0A2W1N404"/>
<evidence type="ECO:0000259" key="1">
    <source>
        <dbReference type="Pfam" id="PF01814"/>
    </source>
</evidence>
<dbReference type="EMBL" id="QKSB01000002">
    <property type="protein sequence ID" value="PZE17781.1"/>
    <property type="molecule type" value="Genomic_DNA"/>
</dbReference>
<proteinExistence type="predicted"/>
<name>A0A2W1N404_9FLAO</name>
<dbReference type="Pfam" id="PF01814">
    <property type="entry name" value="Hemerythrin"/>
    <property type="match status" value="1"/>
</dbReference>
<feature type="domain" description="Hemerythrin-like" evidence="1">
    <location>
        <begin position="6"/>
        <end position="123"/>
    </location>
</feature>
<dbReference type="Gene3D" id="1.20.120.520">
    <property type="entry name" value="nmb1532 protein domain like"/>
    <property type="match status" value="1"/>
</dbReference>
<organism evidence="2 3">
    <name type="scientific">Putridiphycobacter roseus</name>
    <dbReference type="NCBI Taxonomy" id="2219161"/>
    <lineage>
        <taxon>Bacteria</taxon>
        <taxon>Pseudomonadati</taxon>
        <taxon>Bacteroidota</taxon>
        <taxon>Flavobacteriia</taxon>
        <taxon>Flavobacteriales</taxon>
        <taxon>Crocinitomicaceae</taxon>
        <taxon>Putridiphycobacter</taxon>
    </lineage>
</organism>
<dbReference type="Proteomes" id="UP000249248">
    <property type="component" value="Unassembled WGS sequence"/>
</dbReference>
<sequence>MKNTSIFNTLRKDHDIQRDLVSKLVETTGESEERKLIFNKLKHELAIHANAEERFFYKPLIAADLTQEKARHGIAEHHEMDELIEKMDSTEMSSAHWLKLAKDLAHEVKHHLKEEEHEIFQLAGKVLTENKKEDLGIAYLDYINANRVA</sequence>
<evidence type="ECO:0000313" key="3">
    <source>
        <dbReference type="Proteomes" id="UP000249248"/>
    </source>
</evidence>
<keyword evidence="3" id="KW-1185">Reference proteome</keyword>
<evidence type="ECO:0000313" key="2">
    <source>
        <dbReference type="EMBL" id="PZE17781.1"/>
    </source>
</evidence>
<dbReference type="PANTHER" id="PTHR35585">
    <property type="entry name" value="HHE DOMAIN PROTEIN (AFU_ORTHOLOGUE AFUA_4G00730)"/>
    <property type="match status" value="1"/>
</dbReference>
<dbReference type="RefSeq" id="WP_111061932.1">
    <property type="nucleotide sequence ID" value="NZ_JBHUCU010000002.1"/>
</dbReference>
<dbReference type="OrthoDB" id="1434184at2"/>
<comment type="caution">
    <text evidence="2">The sequence shown here is derived from an EMBL/GenBank/DDBJ whole genome shotgun (WGS) entry which is preliminary data.</text>
</comment>
<protein>
    <submittedName>
        <fullName evidence="2">Hemerythrin domain-containing protein</fullName>
    </submittedName>
</protein>
<dbReference type="PANTHER" id="PTHR35585:SF1">
    <property type="entry name" value="HHE DOMAIN PROTEIN (AFU_ORTHOLOGUE AFUA_4G00730)"/>
    <property type="match status" value="1"/>
</dbReference>
<reference evidence="2 3" key="1">
    <citation type="submission" date="2018-06" db="EMBL/GenBank/DDBJ databases">
        <title>The draft genome sequence of Crocinitomix sp. SM1701.</title>
        <authorList>
            <person name="Zhang X."/>
        </authorList>
    </citation>
    <scope>NUCLEOTIDE SEQUENCE [LARGE SCALE GENOMIC DNA]</scope>
    <source>
        <strain evidence="2 3">SM1701</strain>
    </source>
</reference>
<gene>
    <name evidence="2" type="ORF">DNU06_03955</name>
</gene>